<accession>A0A1S2N039</accession>
<feature type="region of interest" description="Disordered" evidence="1">
    <location>
        <begin position="291"/>
        <end position="328"/>
    </location>
</feature>
<comment type="caution">
    <text evidence="3">The sequence shown here is derived from an EMBL/GenBank/DDBJ whole genome shotgun (WGS) entry which is preliminary data.</text>
</comment>
<dbReference type="CDD" id="cd00093">
    <property type="entry name" value="HTH_XRE"/>
    <property type="match status" value="1"/>
</dbReference>
<dbReference type="InterPro" id="IPR001387">
    <property type="entry name" value="Cro/C1-type_HTH"/>
</dbReference>
<dbReference type="OrthoDB" id="3518652at2"/>
<name>A0A1S2N039_9MICC</name>
<gene>
    <name evidence="3" type="ORF">BK826_04745</name>
</gene>
<dbReference type="Gene3D" id="3.30.450.180">
    <property type="match status" value="1"/>
</dbReference>
<reference evidence="3 4" key="1">
    <citation type="submission" date="2016-10" db="EMBL/GenBank/DDBJ databases">
        <title>Draft genome sequence of strain LCT isolated from the Shenzhou X spacecraft of China.</title>
        <authorList>
            <person name="Huang B."/>
        </authorList>
    </citation>
    <scope>NUCLEOTIDE SEQUENCE [LARGE SCALE GENOMIC DNA]</scope>
    <source>
        <strain evidence="3 4">LCT-H5</strain>
    </source>
</reference>
<dbReference type="Pfam" id="PF13560">
    <property type="entry name" value="HTH_31"/>
    <property type="match status" value="1"/>
</dbReference>
<dbReference type="Gene3D" id="1.10.260.40">
    <property type="entry name" value="lambda repressor-like DNA-binding domains"/>
    <property type="match status" value="1"/>
</dbReference>
<dbReference type="Proteomes" id="UP000179540">
    <property type="component" value="Unassembled WGS sequence"/>
</dbReference>
<dbReference type="PROSITE" id="PS50943">
    <property type="entry name" value="HTH_CROC1"/>
    <property type="match status" value="1"/>
</dbReference>
<proteinExistence type="predicted"/>
<dbReference type="RefSeq" id="WP_075514625.1">
    <property type="nucleotide sequence ID" value="NZ_MODZ01000005.1"/>
</dbReference>
<protein>
    <submittedName>
        <fullName evidence="3">Transcriptional regulator</fullName>
    </submittedName>
</protein>
<evidence type="ECO:0000259" key="2">
    <source>
        <dbReference type="PROSITE" id="PS50943"/>
    </source>
</evidence>
<evidence type="ECO:0000313" key="4">
    <source>
        <dbReference type="Proteomes" id="UP000179540"/>
    </source>
</evidence>
<evidence type="ECO:0000313" key="3">
    <source>
        <dbReference type="EMBL" id="OIJ36012.1"/>
    </source>
</evidence>
<dbReference type="GO" id="GO:0003677">
    <property type="term" value="F:DNA binding"/>
    <property type="evidence" value="ECO:0007669"/>
    <property type="project" value="InterPro"/>
</dbReference>
<dbReference type="InterPro" id="IPR010982">
    <property type="entry name" value="Lambda_DNA-bd_dom_sf"/>
</dbReference>
<sequence length="328" mass="35127">MDQSAEIREFLSSRRAKITPERVGLPAGPGPRRVPGLRRAEVAQLAGISVEYYTRLERGALASASPAVLDGLASALQLDDAERAHLLDLARAAERTRSPLSRDPGRGGVGPAPVRPALQQMVDAITGAVAFVRDEAQNMLAVNALGRAFYVPAIGSDGALPNLARFQFLDPASRALYPEWETMARMCVGILRADAGRNPHHRGIQELVGELSTRSDLFRTLWAAHDVRVHGNGLKRFDHPEVGRLELAYEELAVTADPGQVLYVYSAPAGSEADQKLRLLASLAATDAAADAAQQAAERRGAAKHQGTGQVAGNQTNGNQTIENQRKA</sequence>
<feature type="domain" description="HTH cro/C1-type" evidence="2">
    <location>
        <begin position="36"/>
        <end position="83"/>
    </location>
</feature>
<dbReference type="SMART" id="SM00530">
    <property type="entry name" value="HTH_XRE"/>
    <property type="match status" value="1"/>
</dbReference>
<dbReference type="EMBL" id="MODZ01000005">
    <property type="protein sequence ID" value="OIJ36012.1"/>
    <property type="molecule type" value="Genomic_DNA"/>
</dbReference>
<dbReference type="InterPro" id="IPR041413">
    <property type="entry name" value="MLTR_LBD"/>
</dbReference>
<feature type="compositionally biased region" description="Polar residues" evidence="1">
    <location>
        <begin position="307"/>
        <end position="328"/>
    </location>
</feature>
<dbReference type="SUPFAM" id="SSF47413">
    <property type="entry name" value="lambda repressor-like DNA-binding domains"/>
    <property type="match status" value="1"/>
</dbReference>
<dbReference type="PANTHER" id="PTHR35010">
    <property type="entry name" value="BLL4672 PROTEIN-RELATED"/>
    <property type="match status" value="1"/>
</dbReference>
<dbReference type="Pfam" id="PF17765">
    <property type="entry name" value="MLTR_LBD"/>
    <property type="match status" value="1"/>
</dbReference>
<dbReference type="PANTHER" id="PTHR35010:SF2">
    <property type="entry name" value="BLL4672 PROTEIN"/>
    <property type="match status" value="1"/>
</dbReference>
<dbReference type="AlphaFoldDB" id="A0A1S2N039"/>
<evidence type="ECO:0000256" key="1">
    <source>
        <dbReference type="SAM" id="MobiDB-lite"/>
    </source>
</evidence>
<organism evidence="3 4">
    <name type="scientific">Rothia kristinae</name>
    <dbReference type="NCBI Taxonomy" id="37923"/>
    <lineage>
        <taxon>Bacteria</taxon>
        <taxon>Bacillati</taxon>
        <taxon>Actinomycetota</taxon>
        <taxon>Actinomycetes</taxon>
        <taxon>Micrococcales</taxon>
        <taxon>Micrococcaceae</taxon>
        <taxon>Rothia</taxon>
    </lineage>
</organism>